<name>A0A0Q3GYU8_BRADI</name>
<keyword evidence="3" id="KW-1185">Reference proteome</keyword>
<sequence>MLLTPVNMRLIRAPCLRRLKFVQIQVKVKYLLNSGGFRSAKLFCDMKCGYMAHMKR</sequence>
<dbReference type="AlphaFoldDB" id="A0A0Q3GYU8"/>
<reference evidence="1 2" key="1">
    <citation type="journal article" date="2010" name="Nature">
        <title>Genome sequencing and analysis of the model grass Brachypodium distachyon.</title>
        <authorList>
            <consortium name="International Brachypodium Initiative"/>
        </authorList>
    </citation>
    <scope>NUCLEOTIDE SEQUENCE [LARGE SCALE GENOMIC DNA]</scope>
    <source>
        <strain evidence="1 2">Bd21</strain>
    </source>
</reference>
<evidence type="ECO:0000313" key="2">
    <source>
        <dbReference type="EnsemblPlants" id="KQJ86066"/>
    </source>
</evidence>
<dbReference type="EMBL" id="CM000883">
    <property type="protein sequence ID" value="KQJ86066.2"/>
    <property type="molecule type" value="Genomic_DNA"/>
</dbReference>
<reference evidence="2" key="3">
    <citation type="submission" date="2018-08" db="UniProtKB">
        <authorList>
            <consortium name="EnsemblPlants"/>
        </authorList>
    </citation>
    <scope>IDENTIFICATION</scope>
    <source>
        <strain evidence="2">cv. Bd21</strain>
    </source>
</reference>
<proteinExistence type="predicted"/>
<dbReference type="EnsemblPlants" id="KQJ86066">
    <property type="protein sequence ID" value="KQJ86066"/>
    <property type="gene ID" value="BRADI_4g03089v3"/>
</dbReference>
<evidence type="ECO:0000313" key="3">
    <source>
        <dbReference type="Proteomes" id="UP000008810"/>
    </source>
</evidence>
<organism evidence="1">
    <name type="scientific">Brachypodium distachyon</name>
    <name type="common">Purple false brome</name>
    <name type="synonym">Trachynia distachya</name>
    <dbReference type="NCBI Taxonomy" id="15368"/>
    <lineage>
        <taxon>Eukaryota</taxon>
        <taxon>Viridiplantae</taxon>
        <taxon>Streptophyta</taxon>
        <taxon>Embryophyta</taxon>
        <taxon>Tracheophyta</taxon>
        <taxon>Spermatophyta</taxon>
        <taxon>Magnoliopsida</taxon>
        <taxon>Liliopsida</taxon>
        <taxon>Poales</taxon>
        <taxon>Poaceae</taxon>
        <taxon>BOP clade</taxon>
        <taxon>Pooideae</taxon>
        <taxon>Stipodae</taxon>
        <taxon>Brachypodieae</taxon>
        <taxon>Brachypodium</taxon>
    </lineage>
</organism>
<gene>
    <name evidence="1" type="ORF">BRADI_4g03089v3</name>
</gene>
<dbReference type="Gramene" id="KQJ86066">
    <property type="protein sequence ID" value="KQJ86066"/>
    <property type="gene ID" value="BRADI_4g03089v3"/>
</dbReference>
<accession>A0A0Q3GYU8</accession>
<evidence type="ECO:0000313" key="1">
    <source>
        <dbReference type="EMBL" id="KQJ86066.2"/>
    </source>
</evidence>
<dbReference type="InParanoid" id="A0A0Q3GYU8"/>
<reference evidence="1" key="2">
    <citation type="submission" date="2017-06" db="EMBL/GenBank/DDBJ databases">
        <title>WGS assembly of Brachypodium distachyon.</title>
        <authorList>
            <consortium name="The International Brachypodium Initiative"/>
            <person name="Lucas S."/>
            <person name="Harmon-Smith M."/>
            <person name="Lail K."/>
            <person name="Tice H."/>
            <person name="Grimwood J."/>
            <person name="Bruce D."/>
            <person name="Barry K."/>
            <person name="Shu S."/>
            <person name="Lindquist E."/>
            <person name="Wang M."/>
            <person name="Pitluck S."/>
            <person name="Vogel J.P."/>
            <person name="Garvin D.F."/>
            <person name="Mockler T.C."/>
            <person name="Schmutz J."/>
            <person name="Rokhsar D."/>
            <person name="Bevan M.W."/>
        </authorList>
    </citation>
    <scope>NUCLEOTIDE SEQUENCE</scope>
    <source>
        <strain evidence="1">Bd21</strain>
    </source>
</reference>
<protein>
    <submittedName>
        <fullName evidence="1 2">Uncharacterized protein</fullName>
    </submittedName>
</protein>
<dbReference type="Proteomes" id="UP000008810">
    <property type="component" value="Chromosome 4"/>
</dbReference>